<dbReference type="OrthoDB" id="9768878at2"/>
<dbReference type="PANTHER" id="PTHR43172">
    <property type="entry name" value="ADENYLOSUCCINATE LYASE"/>
    <property type="match status" value="1"/>
</dbReference>
<organism evidence="3 4">
    <name type="scientific">Wenxinia saemankumensis</name>
    <dbReference type="NCBI Taxonomy" id="1447782"/>
    <lineage>
        <taxon>Bacteria</taxon>
        <taxon>Pseudomonadati</taxon>
        <taxon>Pseudomonadota</taxon>
        <taxon>Alphaproteobacteria</taxon>
        <taxon>Rhodobacterales</taxon>
        <taxon>Roseobacteraceae</taxon>
        <taxon>Wenxinia</taxon>
    </lineage>
</organism>
<keyword evidence="4" id="KW-1185">Reference proteome</keyword>
<dbReference type="InterPro" id="IPR020557">
    <property type="entry name" value="Fumarate_lyase_CS"/>
</dbReference>
<gene>
    <name evidence="3" type="ORF">SAMN05444417_0985</name>
</gene>
<evidence type="ECO:0000259" key="2">
    <source>
        <dbReference type="SMART" id="SM00998"/>
    </source>
</evidence>
<evidence type="ECO:0000313" key="3">
    <source>
        <dbReference type="EMBL" id="SHI55508.1"/>
    </source>
</evidence>
<reference evidence="3 4" key="1">
    <citation type="submission" date="2016-11" db="EMBL/GenBank/DDBJ databases">
        <authorList>
            <person name="Jaros S."/>
            <person name="Januszkiewicz K."/>
            <person name="Wedrychowicz H."/>
        </authorList>
    </citation>
    <scope>NUCLEOTIDE SEQUENCE [LARGE SCALE GENOMIC DNA]</scope>
    <source>
        <strain evidence="3 4">DSM 100565</strain>
    </source>
</reference>
<dbReference type="InterPro" id="IPR019468">
    <property type="entry name" value="AdenyloSucc_lyase_C"/>
</dbReference>
<dbReference type="PROSITE" id="PS00163">
    <property type="entry name" value="FUMARATE_LYASES"/>
    <property type="match status" value="1"/>
</dbReference>
<keyword evidence="3" id="KW-0413">Isomerase</keyword>
<dbReference type="InterPro" id="IPR000362">
    <property type="entry name" value="Fumarate_lyase_fam"/>
</dbReference>
<comment type="similarity">
    <text evidence="1">Belongs to the class-II fumarase/aspartase family.</text>
</comment>
<name>A0A1M6C472_9RHOB</name>
<dbReference type="InterPro" id="IPR008948">
    <property type="entry name" value="L-Aspartase-like"/>
</dbReference>
<dbReference type="RefSeq" id="WP_073326712.1">
    <property type="nucleotide sequence ID" value="NZ_FQYO01000002.1"/>
</dbReference>
<dbReference type="PRINTS" id="PR00145">
    <property type="entry name" value="ARGSUCLYASE"/>
</dbReference>
<dbReference type="GO" id="GO:0016853">
    <property type="term" value="F:isomerase activity"/>
    <property type="evidence" value="ECO:0007669"/>
    <property type="project" value="UniProtKB-KW"/>
</dbReference>
<dbReference type="SUPFAM" id="SSF48557">
    <property type="entry name" value="L-aspartase-like"/>
    <property type="match status" value="1"/>
</dbReference>
<evidence type="ECO:0000313" key="4">
    <source>
        <dbReference type="Proteomes" id="UP000184292"/>
    </source>
</evidence>
<dbReference type="InterPro" id="IPR022761">
    <property type="entry name" value="Fumarate_lyase_N"/>
</dbReference>
<dbReference type="SMART" id="SM00998">
    <property type="entry name" value="ADSL_C"/>
    <property type="match status" value="1"/>
</dbReference>
<dbReference type="Gene3D" id="1.20.200.10">
    <property type="entry name" value="Fumarase/aspartase (Central domain)"/>
    <property type="match status" value="1"/>
</dbReference>
<protein>
    <submittedName>
        <fullName evidence="3">3-carboxy-cis,cis-muconate cycloisomerase</fullName>
    </submittedName>
</protein>
<dbReference type="STRING" id="1447782.SAMN05444417_0985"/>
<dbReference type="GO" id="GO:0016829">
    <property type="term" value="F:lyase activity"/>
    <property type="evidence" value="ECO:0007669"/>
    <property type="project" value="UniProtKB-ARBA"/>
</dbReference>
<feature type="domain" description="Adenylosuccinate lyase C-terminal" evidence="2">
    <location>
        <begin position="363"/>
        <end position="436"/>
    </location>
</feature>
<dbReference type="PRINTS" id="PR00149">
    <property type="entry name" value="FUMRATELYASE"/>
</dbReference>
<dbReference type="EMBL" id="FQYO01000002">
    <property type="protein sequence ID" value="SHI55508.1"/>
    <property type="molecule type" value="Genomic_DNA"/>
</dbReference>
<dbReference type="PANTHER" id="PTHR43172:SF2">
    <property type="entry name" value="ADENYLOSUCCINATE LYASE C-TERMINAL DOMAIN-CONTAINING PROTEIN"/>
    <property type="match status" value="1"/>
</dbReference>
<dbReference type="Pfam" id="PF00206">
    <property type="entry name" value="Lyase_1"/>
    <property type="match status" value="1"/>
</dbReference>
<dbReference type="AlphaFoldDB" id="A0A1M6C472"/>
<dbReference type="Proteomes" id="UP000184292">
    <property type="component" value="Unassembled WGS sequence"/>
</dbReference>
<dbReference type="Gene3D" id="1.10.40.30">
    <property type="entry name" value="Fumarase/aspartase (C-terminal domain)"/>
    <property type="match status" value="1"/>
</dbReference>
<sequence length="451" mass="46248">MSASVYDSALYAGLFGAPDMARLVSDTAELRAMMIVEGALAKVQGDLGLIPQTAGNAIHRAALELQIDPGGLARETGRSAVPVPALVAAFRTEMQAPDHAAWLHYGATSQDIVDTALALRLRQALALAEAGLHRVLGGLARLAGMHAETPMAGRTYGQAATVTGFGAMAASWGTPLLAARDEMPALRARVLRVSLSGAAGTLSAMGEAGPDVRAGLAAALGLVDPGRSWHAERDGIAALSAWAGRVTGATGRMGEDLLLLTQSGIEEVALPGTGGSSTMPQKRNPVMPSLLVALARTGTALDAALQGAQLHRQQRDGAAWMTEWMVLPQVLMGLARSLAVAGDLAEGIAPRPDAMRAAIAAGGGLIHAEALSFALARQMPRPEAQDAVRALCAEVAGGAGSLAELAGARFPQLDIGALFRPEAQLGRAPAEARAFAARVRALPEPEAFPGA</sequence>
<proteinExistence type="inferred from homology"/>
<accession>A0A1M6C472</accession>
<evidence type="ECO:0000256" key="1">
    <source>
        <dbReference type="ARBA" id="ARBA00034772"/>
    </source>
</evidence>